<evidence type="ECO:0000256" key="1">
    <source>
        <dbReference type="SAM" id="Phobius"/>
    </source>
</evidence>
<keyword evidence="3" id="KW-1185">Reference proteome</keyword>
<keyword evidence="1" id="KW-1133">Transmembrane helix</keyword>
<gene>
    <name evidence="2" type="ORF">J6I92_08140</name>
</gene>
<keyword evidence="1" id="KW-0812">Transmembrane</keyword>
<reference evidence="2 3" key="1">
    <citation type="submission" date="2021-03" db="EMBL/GenBank/DDBJ databases">
        <title>Pseudidiomarina terrestris, a new bacterium isolated from saline soil.</title>
        <authorList>
            <person name="Galisteo C."/>
            <person name="De La Haba R."/>
            <person name="Sanchez-Porro C."/>
            <person name="Ventosa A."/>
        </authorList>
    </citation>
    <scope>NUCLEOTIDE SEQUENCE [LARGE SCALE GENOMIC DNA]</scope>
    <source>
        <strain evidence="3">1APR75-15</strain>
    </source>
</reference>
<accession>A0ABT8MIS4</accession>
<dbReference type="Proteomes" id="UP001169491">
    <property type="component" value="Unassembled WGS sequence"/>
</dbReference>
<dbReference type="EMBL" id="JAGGJC010000003">
    <property type="protein sequence ID" value="MDN7129839.1"/>
    <property type="molecule type" value="Genomic_DNA"/>
</dbReference>
<evidence type="ECO:0000313" key="2">
    <source>
        <dbReference type="EMBL" id="MDN7129839.1"/>
    </source>
</evidence>
<sequence>MNWQRENLMRSIMGTLKSNNEEAKDIFNELQSGSLSADRFLKKVSSWAVWYSLSFQDLIILLITVAGVSSEFDEELEDDVDEFRQSLLDKLPSLEVNLTKLNDSMTEEDTAELLIQLIFAAHFTMFAIAQRNRTLNDMVSEVCKQPDESEKVIFEAVSIDPTIVANPEIADVISRWTLQGNDKNFDKLSRAIKGSYPRKRADYANSLRTMMRMLEEIEGEVTIQSLISVNELLELVSEGNDIYSSLQKHLHTRRDDTRRLNRDLTS</sequence>
<name>A0ABT8MIS4_9GAMM</name>
<feature type="transmembrane region" description="Helical" evidence="1">
    <location>
        <begin position="48"/>
        <end position="68"/>
    </location>
</feature>
<proteinExistence type="predicted"/>
<evidence type="ECO:0000313" key="3">
    <source>
        <dbReference type="Proteomes" id="UP001169491"/>
    </source>
</evidence>
<organism evidence="2 3">
    <name type="scientific">Pseudidiomarina terrestris</name>
    <dbReference type="NCBI Taxonomy" id="2820060"/>
    <lineage>
        <taxon>Bacteria</taxon>
        <taxon>Pseudomonadati</taxon>
        <taxon>Pseudomonadota</taxon>
        <taxon>Gammaproteobacteria</taxon>
        <taxon>Alteromonadales</taxon>
        <taxon>Idiomarinaceae</taxon>
        <taxon>Pseudidiomarina</taxon>
    </lineage>
</organism>
<comment type="caution">
    <text evidence="2">The sequence shown here is derived from an EMBL/GenBank/DDBJ whole genome shotgun (WGS) entry which is preliminary data.</text>
</comment>
<protein>
    <submittedName>
        <fullName evidence="2">Uncharacterized protein</fullName>
    </submittedName>
</protein>
<keyword evidence="1" id="KW-0472">Membrane</keyword>
<feature type="transmembrane region" description="Helical" evidence="1">
    <location>
        <begin position="113"/>
        <end position="129"/>
    </location>
</feature>